<dbReference type="Proteomes" id="UP000318081">
    <property type="component" value="Chromosome"/>
</dbReference>
<feature type="transmembrane region" description="Helical" evidence="2">
    <location>
        <begin position="31"/>
        <end position="52"/>
    </location>
</feature>
<evidence type="ECO:0000256" key="1">
    <source>
        <dbReference type="SAM" id="MobiDB-lite"/>
    </source>
</evidence>
<dbReference type="EMBL" id="CP036432">
    <property type="protein sequence ID" value="QDV82304.1"/>
    <property type="molecule type" value="Genomic_DNA"/>
</dbReference>
<organism evidence="3 4">
    <name type="scientific">Stieleria magnilauensis</name>
    <dbReference type="NCBI Taxonomy" id="2527963"/>
    <lineage>
        <taxon>Bacteria</taxon>
        <taxon>Pseudomonadati</taxon>
        <taxon>Planctomycetota</taxon>
        <taxon>Planctomycetia</taxon>
        <taxon>Pirellulales</taxon>
        <taxon>Pirellulaceae</taxon>
        <taxon>Stieleria</taxon>
    </lineage>
</organism>
<proteinExistence type="predicted"/>
<reference evidence="3 4" key="1">
    <citation type="submission" date="2019-02" db="EMBL/GenBank/DDBJ databases">
        <title>Deep-cultivation of Planctomycetes and their phenomic and genomic characterization uncovers novel biology.</title>
        <authorList>
            <person name="Wiegand S."/>
            <person name="Jogler M."/>
            <person name="Boedeker C."/>
            <person name="Pinto D."/>
            <person name="Vollmers J."/>
            <person name="Rivas-Marin E."/>
            <person name="Kohn T."/>
            <person name="Peeters S.H."/>
            <person name="Heuer A."/>
            <person name="Rast P."/>
            <person name="Oberbeckmann S."/>
            <person name="Bunk B."/>
            <person name="Jeske O."/>
            <person name="Meyerdierks A."/>
            <person name="Storesund J.E."/>
            <person name="Kallscheuer N."/>
            <person name="Luecker S."/>
            <person name="Lage O.M."/>
            <person name="Pohl T."/>
            <person name="Merkel B.J."/>
            <person name="Hornburger P."/>
            <person name="Mueller R.-W."/>
            <person name="Bruemmer F."/>
            <person name="Labrenz M."/>
            <person name="Spormann A.M."/>
            <person name="Op den Camp H."/>
            <person name="Overmann J."/>
            <person name="Amann R."/>
            <person name="Jetten M.S.M."/>
            <person name="Mascher T."/>
            <person name="Medema M.H."/>
            <person name="Devos D.P."/>
            <person name="Kaster A.-K."/>
            <person name="Ovreas L."/>
            <person name="Rohde M."/>
            <person name="Galperin M.Y."/>
            <person name="Jogler C."/>
        </authorList>
    </citation>
    <scope>NUCLEOTIDE SEQUENCE [LARGE SCALE GENOMIC DNA]</scope>
    <source>
        <strain evidence="3 4">TBK1r</strain>
    </source>
</reference>
<evidence type="ECO:0000313" key="3">
    <source>
        <dbReference type="EMBL" id="QDV82304.1"/>
    </source>
</evidence>
<keyword evidence="4" id="KW-1185">Reference proteome</keyword>
<keyword evidence="2" id="KW-0472">Membrane</keyword>
<feature type="compositionally biased region" description="Low complexity" evidence="1">
    <location>
        <begin position="546"/>
        <end position="586"/>
    </location>
</feature>
<name>A0ABX5XJY8_9BACT</name>
<feature type="region of interest" description="Disordered" evidence="1">
    <location>
        <begin position="539"/>
        <end position="586"/>
    </location>
</feature>
<sequence length="586" mass="63068">MTRTQRATINPDPSRAVAASVPQTELRRKQLGIRALALFVALAAAGIVAATASGQAAKYDVLDVEPLIDDNLATVQREARTYATSRDLSGFSQNKLAVVQRYFQQYVPAKITQPDATHQINDVMGHVRAVMDSAVRSQTPGAGNVMRWLYGGLKPVAMGNYQPAARINAIQFIARLARPPAQRGGVPRPYSFVLTDLKTIYDDANNPDGVRAAALQGIERYVRYSPSNDPTLVGVKDQLTQSMTQLLESDPPTGRDELAHAFLQRYAVSILTQMSTDASLGKQFVSISTNEDKPNLIALHSAAAIARLPGKMPEGDVETQEVLKQWSKRVLAAYQAELARLAKLDKTTTTQGVRQPAAPESFLKETKDPNEKVPAVPGMRGESMMEMDDMYGMEMEMDMDMDMGMGEMEGMDEMMGMSMMGMGMRPLAAKPQPAEIVASRKKLNHVLQQVLLGVTGQGKVVEDVESIQATGGLMASAPADALAATKQWLTSLFEVTGQLNDSTLDTRKKYVTALQEQVATLEALAEGKSVSKRASTNAPVFRFGNPLDPAADAEAPAGSEPPADAEPAPAAPPAATVPADMDALLN</sequence>
<keyword evidence="2" id="KW-1133">Transmembrane helix</keyword>
<keyword evidence="2" id="KW-0812">Transmembrane</keyword>
<evidence type="ECO:0000313" key="4">
    <source>
        <dbReference type="Proteomes" id="UP000318081"/>
    </source>
</evidence>
<protein>
    <submittedName>
        <fullName evidence="3">Uncharacterized protein</fullName>
    </submittedName>
</protein>
<evidence type="ECO:0000256" key="2">
    <source>
        <dbReference type="SAM" id="Phobius"/>
    </source>
</evidence>
<accession>A0ABX5XJY8</accession>
<gene>
    <name evidence="3" type="ORF">TBK1r_12310</name>
</gene>
<dbReference type="RefSeq" id="WP_145208087.1">
    <property type="nucleotide sequence ID" value="NZ_CP036432.1"/>
</dbReference>